<keyword evidence="3" id="KW-1185">Reference proteome</keyword>
<name>A0ABU6GU24_9BACL</name>
<organism evidence="2 3">
    <name type="scientific">Paenibacillus dokdonensis</name>
    <dbReference type="NCBI Taxonomy" id="2567944"/>
    <lineage>
        <taxon>Bacteria</taxon>
        <taxon>Bacillati</taxon>
        <taxon>Bacillota</taxon>
        <taxon>Bacilli</taxon>
        <taxon>Bacillales</taxon>
        <taxon>Paenibacillaceae</taxon>
        <taxon>Paenibacillus</taxon>
    </lineage>
</organism>
<comment type="caution">
    <text evidence="2">The sequence shown here is derived from an EMBL/GenBank/DDBJ whole genome shotgun (WGS) entry which is preliminary data.</text>
</comment>
<dbReference type="Proteomes" id="UP001344632">
    <property type="component" value="Unassembled WGS sequence"/>
</dbReference>
<dbReference type="RefSeq" id="WP_326090975.1">
    <property type="nucleotide sequence ID" value="NZ_JARLKZ010000023.1"/>
</dbReference>
<evidence type="ECO:0000313" key="3">
    <source>
        <dbReference type="Proteomes" id="UP001344632"/>
    </source>
</evidence>
<feature type="domain" description="Aminoglycoside phosphotransferase" evidence="1">
    <location>
        <begin position="39"/>
        <end position="272"/>
    </location>
</feature>
<dbReference type="InterPro" id="IPR011009">
    <property type="entry name" value="Kinase-like_dom_sf"/>
</dbReference>
<dbReference type="SUPFAM" id="SSF56112">
    <property type="entry name" value="Protein kinase-like (PK-like)"/>
    <property type="match status" value="1"/>
</dbReference>
<protein>
    <submittedName>
        <fullName evidence="2">Aminoglycoside phosphotransferase family protein</fullName>
    </submittedName>
</protein>
<dbReference type="InterPro" id="IPR002575">
    <property type="entry name" value="Aminoglycoside_PTrfase"/>
</dbReference>
<proteinExistence type="predicted"/>
<dbReference type="Gene3D" id="3.90.1200.10">
    <property type="match status" value="1"/>
</dbReference>
<reference evidence="2 3" key="1">
    <citation type="submission" date="2023-03" db="EMBL/GenBank/DDBJ databases">
        <title>Bacillus Genome Sequencing.</title>
        <authorList>
            <person name="Dunlap C."/>
        </authorList>
    </citation>
    <scope>NUCLEOTIDE SEQUENCE [LARGE SCALE GENOMIC DNA]</scope>
    <source>
        <strain evidence="2 3">BD-525</strain>
    </source>
</reference>
<dbReference type="InterPro" id="IPR051678">
    <property type="entry name" value="AGP_Transferase"/>
</dbReference>
<dbReference type="Gene3D" id="3.30.200.20">
    <property type="entry name" value="Phosphorylase Kinase, domain 1"/>
    <property type="match status" value="1"/>
</dbReference>
<gene>
    <name evidence="2" type="ORF">P4H66_25860</name>
</gene>
<dbReference type="EMBL" id="JARLKZ010000023">
    <property type="protein sequence ID" value="MEC0243244.1"/>
    <property type="molecule type" value="Genomic_DNA"/>
</dbReference>
<sequence length="335" mass="38384">MSTNIYFSSNQLGELTEAQLQQVLKRFSLGELLSFEKTEKGVGNQTLFISASSGEYVLKGNPLIETQFKEEKFYVDNLSKRTTLPVPSPYLTDESKDILDWSYSLMPRLPGRHIKGVETGLNLNAKKGIAGIYARTLCELHGWKAVHFGEYDPEKRDGIRPFEGSYKTWLYDRIRYWLEDAKKYSVITAGDFDWVEDVLAASENVFDELNAPSFVMGDYQTDNILVEQSNHDWKISGFFDFTTGYFGDGIADLSNMVAMYLDHAEDELAKHFISMYIDCSEDKGNFIERFRVHMLHQRILDWGCAKATHNVTWDNDLSFSSWAVKYTESAAYLLS</sequence>
<evidence type="ECO:0000313" key="2">
    <source>
        <dbReference type="EMBL" id="MEC0243244.1"/>
    </source>
</evidence>
<dbReference type="Pfam" id="PF01636">
    <property type="entry name" value="APH"/>
    <property type="match status" value="1"/>
</dbReference>
<dbReference type="PANTHER" id="PTHR21310">
    <property type="entry name" value="AMINOGLYCOSIDE PHOSPHOTRANSFERASE-RELATED-RELATED"/>
    <property type="match status" value="1"/>
</dbReference>
<evidence type="ECO:0000259" key="1">
    <source>
        <dbReference type="Pfam" id="PF01636"/>
    </source>
</evidence>
<accession>A0ABU6GU24</accession>